<dbReference type="EMBL" id="VSSQ01021953">
    <property type="protein sequence ID" value="MPM67901.1"/>
    <property type="molecule type" value="Genomic_DNA"/>
</dbReference>
<comment type="caution">
    <text evidence="1">The sequence shown here is derived from an EMBL/GenBank/DDBJ whole genome shotgun (WGS) entry which is preliminary data.</text>
</comment>
<gene>
    <name evidence="1" type="ORF">SDC9_114826</name>
</gene>
<name>A0A645BTF6_9ZZZZ</name>
<evidence type="ECO:0000313" key="1">
    <source>
        <dbReference type="EMBL" id="MPM67901.1"/>
    </source>
</evidence>
<sequence>MHVLAERVHRSHRKRRAKHKHALCFILGLTVEHAAHSGRKRDEHASKHDIRYAKERIGHRFPVRADEREEIERLNARVRVRRRR</sequence>
<accession>A0A645BTF6</accession>
<proteinExistence type="predicted"/>
<reference evidence="1" key="1">
    <citation type="submission" date="2019-08" db="EMBL/GenBank/DDBJ databases">
        <authorList>
            <person name="Kucharzyk K."/>
            <person name="Murdoch R.W."/>
            <person name="Higgins S."/>
            <person name="Loffler F."/>
        </authorList>
    </citation>
    <scope>NUCLEOTIDE SEQUENCE</scope>
</reference>
<dbReference type="AlphaFoldDB" id="A0A645BTF6"/>
<organism evidence="1">
    <name type="scientific">bioreactor metagenome</name>
    <dbReference type="NCBI Taxonomy" id="1076179"/>
    <lineage>
        <taxon>unclassified sequences</taxon>
        <taxon>metagenomes</taxon>
        <taxon>ecological metagenomes</taxon>
    </lineage>
</organism>
<protein>
    <submittedName>
        <fullName evidence="1">Uncharacterized protein</fullName>
    </submittedName>
</protein>